<dbReference type="PANTHER" id="PTHR40446">
    <property type="entry name" value="N-ACETYLGLUCOSAMINE-1-PHOSPHODIESTER ALPHA-N-ACETYLGLUCOSAMINIDASE"/>
    <property type="match status" value="1"/>
</dbReference>
<dbReference type="InterPro" id="IPR029052">
    <property type="entry name" value="Metallo-depent_PP-like"/>
</dbReference>
<feature type="domain" description="Calcineurin-like phosphoesterase" evidence="3">
    <location>
        <begin position="789"/>
        <end position="980"/>
    </location>
</feature>
<dbReference type="Pfam" id="PF00149">
    <property type="entry name" value="Metallophos"/>
    <property type="match status" value="1"/>
</dbReference>
<evidence type="ECO:0000256" key="2">
    <source>
        <dbReference type="SAM" id="Phobius"/>
    </source>
</evidence>
<name>A0A1B0ZL64_9MICO</name>
<protein>
    <recommendedName>
        <fullName evidence="7">Calcineurin-like phosphoesterase domain-containing protein</fullName>
    </recommendedName>
</protein>
<evidence type="ECO:0000259" key="3">
    <source>
        <dbReference type="Pfam" id="PF00149"/>
    </source>
</evidence>
<evidence type="ECO:0000313" key="5">
    <source>
        <dbReference type="EMBL" id="ANP28632.1"/>
    </source>
</evidence>
<feature type="domain" description="Phosphodiester glycosidase" evidence="4">
    <location>
        <begin position="281"/>
        <end position="425"/>
    </location>
</feature>
<evidence type="ECO:0000313" key="6">
    <source>
        <dbReference type="Proteomes" id="UP000092596"/>
    </source>
</evidence>
<evidence type="ECO:0000256" key="1">
    <source>
        <dbReference type="SAM" id="MobiDB-lite"/>
    </source>
</evidence>
<dbReference type="PANTHER" id="PTHR40446:SF2">
    <property type="entry name" value="N-ACETYLGLUCOSAMINE-1-PHOSPHODIESTER ALPHA-N-ACETYLGLUCOSAMINIDASE"/>
    <property type="match status" value="1"/>
</dbReference>
<dbReference type="InterPro" id="IPR018711">
    <property type="entry name" value="NAGPA"/>
</dbReference>
<gene>
    <name evidence="5" type="ORF">DAD186_20820</name>
</gene>
<dbReference type="STRING" id="1630135.DAD186_20820"/>
<dbReference type="PATRIC" id="fig|1630135.4.peg.2081"/>
<dbReference type="KEGG" id="dva:DAD186_20820"/>
<keyword evidence="2" id="KW-0812">Transmembrane</keyword>
<dbReference type="SUPFAM" id="SSF56300">
    <property type="entry name" value="Metallo-dependent phosphatases"/>
    <property type="match status" value="1"/>
</dbReference>
<dbReference type="Proteomes" id="UP000092596">
    <property type="component" value="Chromosome"/>
</dbReference>
<dbReference type="RefSeq" id="WP_065248583.1">
    <property type="nucleotide sequence ID" value="NZ_CP012117.1"/>
</dbReference>
<feature type="region of interest" description="Disordered" evidence="1">
    <location>
        <begin position="1147"/>
        <end position="1237"/>
    </location>
</feature>
<dbReference type="Pfam" id="PF09992">
    <property type="entry name" value="NAGPA"/>
    <property type="match status" value="1"/>
</dbReference>
<feature type="compositionally biased region" description="Acidic residues" evidence="1">
    <location>
        <begin position="1174"/>
        <end position="1183"/>
    </location>
</feature>
<feature type="transmembrane region" description="Helical" evidence="2">
    <location>
        <begin position="1255"/>
        <end position="1273"/>
    </location>
</feature>
<dbReference type="GO" id="GO:0016787">
    <property type="term" value="F:hydrolase activity"/>
    <property type="evidence" value="ECO:0007669"/>
    <property type="project" value="InterPro"/>
</dbReference>
<dbReference type="EMBL" id="CP012117">
    <property type="protein sequence ID" value="ANP28632.1"/>
    <property type="molecule type" value="Genomic_DNA"/>
</dbReference>
<organism evidence="5 6">
    <name type="scientific">Dermabacter vaginalis</name>
    <dbReference type="NCBI Taxonomy" id="1630135"/>
    <lineage>
        <taxon>Bacteria</taxon>
        <taxon>Bacillati</taxon>
        <taxon>Actinomycetota</taxon>
        <taxon>Actinomycetes</taxon>
        <taxon>Micrococcales</taxon>
        <taxon>Dermabacteraceae</taxon>
        <taxon>Dermabacter</taxon>
    </lineage>
</organism>
<evidence type="ECO:0000259" key="4">
    <source>
        <dbReference type="Pfam" id="PF09992"/>
    </source>
</evidence>
<proteinExistence type="predicted"/>
<accession>A0A1B0ZL64</accession>
<sequence length="1281" mass="132543">MPLIPTTGEVAPAGASRTRRTRGGLRALAFVATLALAVPAPLALPADSPSVLAPATAQAAPSEDDVAKGGVFADSQTRRVAPGLDLTTFSRLESAGWNEGSVLTADLTEQTLSMDVVDNGAVASRAPLGELMTSGERGDQAVAAINSAFFDINFSDAPVYSSVSNGESVVGSDSKRPAFTIAGGKAVVQALTTSGKATLADGSSFELATLNDPSIPEGQIGVYNARWGSSTLDRPIGGPDKVSTHAAFALIQDGEVVNVSGIVEKGVGAQEIPEGAQLLLGREAGADKVAALKVGDKVDVAIGPDQKVDMGVQGSDQILTNGEVIPMSDDSLVKTAHPRTAIGVSKDGSKVFAIVLDGRSADSRGMTLPELGQLFKDLGAYNAVNLDGGGSSAMIAREAGSDGPTVWNTPSDGEVRSVADALVFYSSAPKDVISDAKLSTSLENEKSVFPGLHRTLNGTALGKNLAPLAADGTYAAEGNATVDKLDSTTAVVEGVEPGAATVTYTTGAHQDSLNVRVLGDLLALRPSARALSLPDADAIRSLTLTGIDSDGRRARIETQDVKVEASKGFSVTDDGLGTWTIAGTGDAEAGTVTFSVGDVETTVPVSFGYTEAPVFDFSAVENFSDANARAAGSIEPATGETGKDPAVRLQYDFTQSTATRGYYLVANEPVKVEGNTLAFTATVKGDATGVWPRLQVVDGKGTRTNINGENITFDGWNQVVFTVPEGLAQPLTVERLRFMETRPDAQYKGDLTVSALTATTTTSAEAGEDKAIHDPALLTVGSVDDRAQRIAVMSDSQFVARAPESNGVKGARRTLREIKAEKPDLLIINGDFVDEATPEDYELAKKILDEEWDPSIPYIYVPGNHEIMGGKIENFENAFGATRHNRDLGRTKIVTLNTAGGSLRSGGIDQIAALEKALKDVEQSDTLTGIVVFFHHPPSDPLPSKSSQLADQREARELERVLGEFRERSGKSAAVVNGHVGVFHGAAVEGVTYLVNGNSGKNPAGTPATGGFTGWTMLGINPGAGKVGSNPTTADRVKWLAAEVKPWVDEVTLTLPKILPEGETGEFSAVIEQDGRKVPVAWPVTAQYYGEGVVVDDGSEAAEAADESAVIRVNPLTGEVTAIRPGTAELVVEVNGRTHSQCITVEGASAPAKPDPAEEPSDTGVAPTEPAPADGDEVADAEGPEGAQPTDGGTTAEGPADDGSVAESPAEQGTGANREDAQSGVADSGTASRPARVVTPAAVSHASLPRTGVELGGALASLMFLGLGSVLVARSRKESMK</sequence>
<keyword evidence="2" id="KW-1133">Transmembrane helix</keyword>
<evidence type="ECO:0008006" key="7">
    <source>
        <dbReference type="Google" id="ProtNLM"/>
    </source>
</evidence>
<keyword evidence="2" id="KW-0472">Membrane</keyword>
<dbReference type="Gene3D" id="3.60.21.10">
    <property type="match status" value="1"/>
</dbReference>
<dbReference type="InterPro" id="IPR004843">
    <property type="entry name" value="Calcineurin-like_PHP"/>
</dbReference>
<reference evidence="5 6" key="1">
    <citation type="submission" date="2015-06" db="EMBL/GenBank/DDBJ databases">
        <title>Investigation of pathophysiology for high-risk pregnancy and development of treatment modality based on it.</title>
        <authorList>
            <person name="Kim B.-C."/>
            <person name="Lim S."/>
        </authorList>
    </citation>
    <scope>NUCLEOTIDE SEQUENCE [LARGE SCALE GENOMIC DNA]</scope>
    <source>
        <strain evidence="5 6">AD1-86</strain>
    </source>
</reference>